<evidence type="ECO:0000313" key="1">
    <source>
        <dbReference type="EMBL" id="MSS88079.1"/>
    </source>
</evidence>
<organism evidence="1 2">
    <name type="scientific">Eisenbergiella porci</name>
    <dbReference type="NCBI Taxonomy" id="2652274"/>
    <lineage>
        <taxon>Bacteria</taxon>
        <taxon>Bacillati</taxon>
        <taxon>Bacillota</taxon>
        <taxon>Clostridia</taxon>
        <taxon>Lachnospirales</taxon>
        <taxon>Lachnospiraceae</taxon>
        <taxon>Eisenbergiella</taxon>
    </lineage>
</organism>
<gene>
    <name evidence="1" type="ORF">FYJ45_07125</name>
</gene>
<keyword evidence="2" id="KW-1185">Reference proteome</keyword>
<dbReference type="InterPro" id="IPR038493">
    <property type="entry name" value="MqsR_sf"/>
</dbReference>
<dbReference type="AlphaFoldDB" id="A0A6N7VYJ2"/>
<dbReference type="Gene3D" id="3.30.2310.40">
    <property type="match status" value="1"/>
</dbReference>
<protein>
    <submittedName>
        <fullName evidence="1">Uncharacterized protein</fullName>
    </submittedName>
</protein>
<dbReference type="Proteomes" id="UP000436047">
    <property type="component" value="Unassembled WGS sequence"/>
</dbReference>
<comment type="caution">
    <text evidence="1">The sequence shown here is derived from an EMBL/GenBank/DDBJ whole genome shotgun (WGS) entry which is preliminary data.</text>
</comment>
<evidence type="ECO:0000313" key="2">
    <source>
        <dbReference type="Proteomes" id="UP000436047"/>
    </source>
</evidence>
<sequence>MQYNYDEIIKYIKEIKDAVSAGRYRIEINKKRQKNTELFRDYLISEEKCREILLSLEVNDFCEILHNEHEGFEHELLYVFGKEVRLLQRFGEEEELLSLYIKFNKLFNRYVIVISFHKQEYPLVYAFK</sequence>
<dbReference type="RefSeq" id="WP_154464051.1">
    <property type="nucleotide sequence ID" value="NZ_VUMI01000008.1"/>
</dbReference>
<dbReference type="EMBL" id="VUMI01000008">
    <property type="protein sequence ID" value="MSS88079.1"/>
    <property type="molecule type" value="Genomic_DNA"/>
</dbReference>
<dbReference type="GeneID" id="86052836"/>
<accession>A0A6N7VYJ2</accession>
<reference evidence="1 2" key="1">
    <citation type="submission" date="2019-08" db="EMBL/GenBank/DDBJ databases">
        <title>In-depth cultivation of the pig gut microbiome towards novel bacterial diversity and tailored functional studies.</title>
        <authorList>
            <person name="Wylensek D."/>
            <person name="Hitch T.C.A."/>
            <person name="Clavel T."/>
        </authorList>
    </citation>
    <scope>NUCLEOTIDE SEQUENCE [LARGE SCALE GENOMIC DNA]</scope>
    <source>
        <strain evidence="1 2">WCA-389-WT-23B</strain>
    </source>
</reference>
<name>A0A6N7VYJ2_9FIRM</name>
<proteinExistence type="predicted"/>